<keyword evidence="3" id="KW-1185">Reference proteome</keyword>
<dbReference type="Proteomes" id="UP000801428">
    <property type="component" value="Unassembled WGS sequence"/>
</dbReference>
<feature type="region of interest" description="Disordered" evidence="1">
    <location>
        <begin position="59"/>
        <end position="87"/>
    </location>
</feature>
<dbReference type="EMBL" id="SWKU01000064">
    <property type="protein sequence ID" value="KAF2992984.1"/>
    <property type="molecule type" value="Genomic_DNA"/>
</dbReference>
<proteinExistence type="predicted"/>
<gene>
    <name evidence="2" type="ORF">E8E13_000367</name>
</gene>
<evidence type="ECO:0000313" key="2">
    <source>
        <dbReference type="EMBL" id="KAF2992984.1"/>
    </source>
</evidence>
<feature type="compositionally biased region" description="Acidic residues" evidence="1">
    <location>
        <begin position="74"/>
        <end position="86"/>
    </location>
</feature>
<sequence>MGAGVGQPRPLVVVGVTTQGGAVVKGEEEGATLDVVGATLGMEGTDEDLEPITMLGIEEDTAIDEEDSIKGEDDTNDEDATDDEEATVGTRTVATAFAFLYKSLVASFM</sequence>
<accession>A0A9P4T302</accession>
<comment type="caution">
    <text evidence="2">The sequence shown here is derived from an EMBL/GenBank/DDBJ whole genome shotgun (WGS) entry which is preliminary data.</text>
</comment>
<dbReference type="AlphaFoldDB" id="A0A9P4T302"/>
<name>A0A9P4T302_CURKU</name>
<organism evidence="2 3">
    <name type="scientific">Curvularia kusanoi</name>
    <name type="common">Cochliobolus kusanoi</name>
    <dbReference type="NCBI Taxonomy" id="90978"/>
    <lineage>
        <taxon>Eukaryota</taxon>
        <taxon>Fungi</taxon>
        <taxon>Dikarya</taxon>
        <taxon>Ascomycota</taxon>
        <taxon>Pezizomycotina</taxon>
        <taxon>Dothideomycetes</taxon>
        <taxon>Pleosporomycetidae</taxon>
        <taxon>Pleosporales</taxon>
        <taxon>Pleosporineae</taxon>
        <taxon>Pleosporaceae</taxon>
        <taxon>Curvularia</taxon>
    </lineage>
</organism>
<reference evidence="2" key="1">
    <citation type="submission" date="2019-04" db="EMBL/GenBank/DDBJ databases">
        <title>Sequencing of skin fungus with MAO and IRED activity.</title>
        <authorList>
            <person name="Marsaioli A.J."/>
            <person name="Bonatto J.M.C."/>
            <person name="Reis Junior O."/>
        </authorList>
    </citation>
    <scope>NUCLEOTIDE SEQUENCE</scope>
    <source>
        <strain evidence="2">30M1</strain>
    </source>
</reference>
<evidence type="ECO:0000256" key="1">
    <source>
        <dbReference type="SAM" id="MobiDB-lite"/>
    </source>
</evidence>
<protein>
    <submittedName>
        <fullName evidence="2">Uncharacterized protein</fullName>
    </submittedName>
</protein>
<evidence type="ECO:0000313" key="3">
    <source>
        <dbReference type="Proteomes" id="UP000801428"/>
    </source>
</evidence>